<dbReference type="SUPFAM" id="SSF50978">
    <property type="entry name" value="WD40 repeat-like"/>
    <property type="match status" value="1"/>
</dbReference>
<dbReference type="InterPro" id="IPR036322">
    <property type="entry name" value="WD40_repeat_dom_sf"/>
</dbReference>
<evidence type="ECO:0000259" key="6">
    <source>
        <dbReference type="Pfam" id="PF12341"/>
    </source>
</evidence>
<organism evidence="9">
    <name type="scientific">Candida tenuis (strain ATCC 10573 / BCRC 21748 / CBS 615 / JCM 9827 / NBRC 10315 / NRRL Y-1498 / VKM Y-70)</name>
    <name type="common">Yeast</name>
    <name type="synonym">Yamadazyma tenuis</name>
    <dbReference type="NCBI Taxonomy" id="590646"/>
    <lineage>
        <taxon>Eukaryota</taxon>
        <taxon>Fungi</taxon>
        <taxon>Dikarya</taxon>
        <taxon>Ascomycota</taxon>
        <taxon>Saccharomycotina</taxon>
        <taxon>Pichiomycetes</taxon>
        <taxon>Debaryomycetaceae</taxon>
        <taxon>Yamadazyma</taxon>
    </lineage>
</organism>
<dbReference type="OrthoDB" id="427368at2759"/>
<dbReference type="PANTHER" id="PTHR19932">
    <property type="entry name" value="WD REPEAT AND HMG-BOX DNA BINDING PROTEIN"/>
    <property type="match status" value="1"/>
</dbReference>
<dbReference type="GO" id="GO:0006281">
    <property type="term" value="P:DNA repair"/>
    <property type="evidence" value="ECO:0007669"/>
    <property type="project" value="TreeGrafter"/>
</dbReference>
<dbReference type="EMBL" id="GL996521">
    <property type="protein sequence ID" value="EGV63870.1"/>
    <property type="molecule type" value="Genomic_DNA"/>
</dbReference>
<dbReference type="InterPro" id="IPR022100">
    <property type="entry name" value="WDHD1/CFT4_beta-prop_2nd"/>
</dbReference>
<dbReference type="GO" id="GO:0003682">
    <property type="term" value="F:chromatin binding"/>
    <property type="evidence" value="ECO:0007669"/>
    <property type="project" value="TreeGrafter"/>
</dbReference>
<feature type="domain" description="WDHD1/CFT4 helical bundle" evidence="7">
    <location>
        <begin position="721"/>
        <end position="821"/>
    </location>
</feature>
<sequence>MAFARDRINAFPEGNSLVEYNPHINKLLVVNSVGILKIFKIDNPELEPTSVDVLENLTSLSSSNDKLLVANTAGHLELVDLNTNESKGIVYRSELPLRDSVLINEGKRLVCGGDDDKLIIINLEEGNSSSSIKLPQQVVNISYCMNAEILAVSLSNGDVQIYSTINEEPNLLETLKSAVSSKIHSSMDEIDYSDDHKHELVATKCQWLRNGEFLLTPSSEGIRTYNRDWELEKEFKFGNDADSIIDFKVSSNGRSVAVLNKDFKVVVFDSVSGDVTNKFDLENSEDLFINLEWYKDQLFLGSNKGVVTQIKDFIDSASKGSLGDIDDDGGSNTDVLASNSDAEPNGINRNAFDDSIIDAEDESDEDFPYYNKDVGSVLDRHKKRHRGNDGKITISQSAVEGDLLPYSPGSTPFSRSANVERRYLTMNSIGYVWVVKTDETEGSQQSITVSFFDRSVNKDYHFNDYHKFDLCGINRHGVLLGHSNYQSSKSYGSLYYRSHESDQESWDKKIPLHTGEYLTSISITDNEDSIVVVGTSLGYLRFYNQQGLCVNIIKVNPIVSVIASSINSIFLVSRLSVNLYSFSIINCYDYKFIQQDAILPLKSDWKSPLIKGIFFNEYNDPCLVPGNDDTLMILSSWREPSNSKWIPILNCAQEVTDNNNASKKNWKCWPLGLFGDKLNCILSKNNDQYPGFPLAMPIELSIKMPINHIDTSQSEQQEDEDYEENYVKAKAMGIITNDSLTDQDYQEFNDEISDKLAYYSNLFDKSLLKLFADTCKQGNLPKSYSIAKLMKNDKALIAASKICQRFEFNNLAVKIGKLRDSLVDFDDVE</sequence>
<evidence type="ECO:0000313" key="8">
    <source>
        <dbReference type="EMBL" id="EGV63870.1"/>
    </source>
</evidence>
<reference evidence="8 9" key="1">
    <citation type="journal article" date="2011" name="Proc. Natl. Acad. Sci. U.S.A.">
        <title>Comparative genomics of xylose-fermenting fungi for enhanced biofuel production.</title>
        <authorList>
            <person name="Wohlbach D.J."/>
            <person name="Kuo A."/>
            <person name="Sato T.K."/>
            <person name="Potts K.M."/>
            <person name="Salamov A.A."/>
            <person name="LaButti K.M."/>
            <person name="Sun H."/>
            <person name="Clum A."/>
            <person name="Pangilinan J.L."/>
            <person name="Lindquist E.A."/>
            <person name="Lucas S."/>
            <person name="Lapidus A."/>
            <person name="Jin M."/>
            <person name="Gunawan C."/>
            <person name="Balan V."/>
            <person name="Dale B.E."/>
            <person name="Jeffries T.W."/>
            <person name="Zinkel R."/>
            <person name="Barry K.W."/>
            <person name="Grigoriev I.V."/>
            <person name="Gasch A.P."/>
        </authorList>
    </citation>
    <scope>NUCLEOTIDE SEQUENCE [LARGE SCALE GENOMIC DNA]</scope>
    <source>
        <strain evidence="9">ATCC 10573 / BCRC 21748 / CBS 615 / JCM 9827 / NBRC 10315 / NRRL Y-1498 / VKM Y-70</strain>
    </source>
</reference>
<name>G3B4U0_CANTC</name>
<gene>
    <name evidence="8" type="ORF">CANTEDRAFT_130247</name>
</gene>
<accession>G3B4U0</accession>
<dbReference type="Pfam" id="PF20946">
    <property type="entry name" value="Ctf4_C"/>
    <property type="match status" value="1"/>
</dbReference>
<dbReference type="GO" id="GO:0006261">
    <property type="term" value="P:DNA-templated DNA replication"/>
    <property type="evidence" value="ECO:0007669"/>
    <property type="project" value="TreeGrafter"/>
</dbReference>
<evidence type="ECO:0000259" key="7">
    <source>
        <dbReference type="Pfam" id="PF20946"/>
    </source>
</evidence>
<feature type="region of interest" description="Disordered" evidence="5">
    <location>
        <begin position="324"/>
        <end position="350"/>
    </location>
</feature>
<evidence type="ECO:0000256" key="3">
    <source>
        <dbReference type="ARBA" id="ARBA00022737"/>
    </source>
</evidence>
<dbReference type="InterPro" id="IPR048591">
    <property type="entry name" value="WDHD1/CFT4_hel"/>
</dbReference>
<dbReference type="Gene3D" id="2.130.10.10">
    <property type="entry name" value="YVTN repeat-like/Quinoprotein amine dehydrogenase"/>
    <property type="match status" value="2"/>
</dbReference>
<dbReference type="STRING" id="590646.G3B4U0"/>
<evidence type="ECO:0000256" key="2">
    <source>
        <dbReference type="ARBA" id="ARBA00022574"/>
    </source>
</evidence>
<keyword evidence="2" id="KW-0853">WD repeat</keyword>
<dbReference type="PANTHER" id="PTHR19932:SF10">
    <property type="entry name" value="WD REPEAT AND HMG-BOX DNA-BINDING PROTEIN 1"/>
    <property type="match status" value="1"/>
</dbReference>
<keyword evidence="4" id="KW-0539">Nucleus</keyword>
<dbReference type="InterPro" id="IPR015943">
    <property type="entry name" value="WD40/YVTN_repeat-like_dom_sf"/>
</dbReference>
<feature type="domain" description="WDHD1/CFT4 second beta-propeller" evidence="6">
    <location>
        <begin position="405"/>
        <end position="706"/>
    </location>
</feature>
<evidence type="ECO:0000256" key="4">
    <source>
        <dbReference type="ARBA" id="ARBA00023242"/>
    </source>
</evidence>
<evidence type="ECO:0000313" key="9">
    <source>
        <dbReference type="Proteomes" id="UP000000707"/>
    </source>
</evidence>
<dbReference type="GO" id="GO:0000278">
    <property type="term" value="P:mitotic cell cycle"/>
    <property type="evidence" value="ECO:0007669"/>
    <property type="project" value="TreeGrafter"/>
</dbReference>
<dbReference type="Pfam" id="PF12341">
    <property type="entry name" value="Mcl1_mid"/>
    <property type="match status" value="1"/>
</dbReference>
<keyword evidence="9" id="KW-1185">Reference proteome</keyword>
<dbReference type="GO" id="GO:0043596">
    <property type="term" value="C:nuclear replication fork"/>
    <property type="evidence" value="ECO:0007669"/>
    <property type="project" value="TreeGrafter"/>
</dbReference>
<feature type="compositionally biased region" description="Polar residues" evidence="5">
    <location>
        <begin position="332"/>
        <end position="342"/>
    </location>
</feature>
<dbReference type="AlphaFoldDB" id="G3B4U0"/>
<evidence type="ECO:0000256" key="1">
    <source>
        <dbReference type="ARBA" id="ARBA00004123"/>
    </source>
</evidence>
<dbReference type="Proteomes" id="UP000000707">
    <property type="component" value="Unassembled WGS sequence"/>
</dbReference>
<evidence type="ECO:0000256" key="5">
    <source>
        <dbReference type="SAM" id="MobiDB-lite"/>
    </source>
</evidence>
<comment type="subcellular location">
    <subcellularLocation>
        <location evidence="1">Nucleus</location>
    </subcellularLocation>
</comment>
<protein>
    <submittedName>
        <fullName evidence="8">Uncharacterized protein</fullName>
    </submittedName>
</protein>
<proteinExistence type="predicted"/>
<keyword evidence="3" id="KW-0677">Repeat</keyword>
<dbReference type="HOGENOM" id="CLU_004219_2_0_1"/>
<dbReference type="eggNOG" id="KOG1274">
    <property type="taxonomic scope" value="Eukaryota"/>
</dbReference>